<evidence type="ECO:0000256" key="1">
    <source>
        <dbReference type="SAM" id="MobiDB-lite"/>
    </source>
</evidence>
<name>A0A2I0K0Q1_PUNGR</name>
<comment type="caution">
    <text evidence="3">The sequence shown here is derived from an EMBL/GenBank/DDBJ whole genome shotgun (WGS) entry which is preliminary data.</text>
</comment>
<feature type="chain" id="PRO_5014169430" evidence="2">
    <location>
        <begin position="22"/>
        <end position="104"/>
    </location>
</feature>
<dbReference type="Proteomes" id="UP000233551">
    <property type="component" value="Unassembled WGS sequence"/>
</dbReference>
<dbReference type="EMBL" id="PGOL01000988">
    <property type="protein sequence ID" value="PKI62138.1"/>
    <property type="molecule type" value="Genomic_DNA"/>
</dbReference>
<reference evidence="3 4" key="1">
    <citation type="submission" date="2017-11" db="EMBL/GenBank/DDBJ databases">
        <title>De-novo sequencing of pomegranate (Punica granatum L.) genome.</title>
        <authorList>
            <person name="Akparov Z."/>
            <person name="Amiraslanov A."/>
            <person name="Hajiyeva S."/>
            <person name="Abbasov M."/>
            <person name="Kaur K."/>
            <person name="Hamwieh A."/>
            <person name="Solovyev V."/>
            <person name="Salamov A."/>
            <person name="Braich B."/>
            <person name="Kosarev P."/>
            <person name="Mahmoud A."/>
            <person name="Hajiyev E."/>
            <person name="Babayeva S."/>
            <person name="Izzatullayeva V."/>
            <person name="Mammadov A."/>
            <person name="Mammadov A."/>
            <person name="Sharifova S."/>
            <person name="Ojaghi J."/>
            <person name="Eynullazada K."/>
            <person name="Bayramov B."/>
            <person name="Abdulazimova A."/>
            <person name="Shahmuradov I."/>
        </authorList>
    </citation>
    <scope>NUCLEOTIDE SEQUENCE [LARGE SCALE GENOMIC DNA]</scope>
    <source>
        <strain evidence="4">cv. AG2017</strain>
        <tissue evidence="3">Leaf</tissue>
    </source>
</reference>
<feature type="compositionally biased region" description="Pro residues" evidence="1">
    <location>
        <begin position="86"/>
        <end position="104"/>
    </location>
</feature>
<evidence type="ECO:0000313" key="4">
    <source>
        <dbReference type="Proteomes" id="UP000233551"/>
    </source>
</evidence>
<keyword evidence="2" id="KW-0732">Signal</keyword>
<proteinExistence type="predicted"/>
<feature type="region of interest" description="Disordered" evidence="1">
    <location>
        <begin position="33"/>
        <end position="104"/>
    </location>
</feature>
<protein>
    <submittedName>
        <fullName evidence="3">Uncharacterized protein</fullName>
    </submittedName>
</protein>
<dbReference type="AlphaFoldDB" id="A0A2I0K0Q1"/>
<evidence type="ECO:0000256" key="2">
    <source>
        <dbReference type="SAM" id="SignalP"/>
    </source>
</evidence>
<organism evidence="3 4">
    <name type="scientific">Punica granatum</name>
    <name type="common">Pomegranate</name>
    <dbReference type="NCBI Taxonomy" id="22663"/>
    <lineage>
        <taxon>Eukaryota</taxon>
        <taxon>Viridiplantae</taxon>
        <taxon>Streptophyta</taxon>
        <taxon>Embryophyta</taxon>
        <taxon>Tracheophyta</taxon>
        <taxon>Spermatophyta</taxon>
        <taxon>Magnoliopsida</taxon>
        <taxon>eudicotyledons</taxon>
        <taxon>Gunneridae</taxon>
        <taxon>Pentapetalae</taxon>
        <taxon>rosids</taxon>
        <taxon>malvids</taxon>
        <taxon>Myrtales</taxon>
        <taxon>Lythraceae</taxon>
        <taxon>Punica</taxon>
    </lineage>
</organism>
<keyword evidence="4" id="KW-1185">Reference proteome</keyword>
<gene>
    <name evidence="3" type="ORF">CRG98_017511</name>
</gene>
<feature type="signal peptide" evidence="2">
    <location>
        <begin position="1"/>
        <end position="21"/>
    </location>
</feature>
<evidence type="ECO:0000313" key="3">
    <source>
        <dbReference type="EMBL" id="PKI62138.1"/>
    </source>
</evidence>
<sequence length="104" mass="11001">MMMMMRAVVKLFCFFLLVVMASRFGPVPAEARQPGLYFGMKPKGTIVPPSGPGTRTSDSPPPPALQSAEASRAKLLFGMKPKGSIVPPPGPSTRTSDPPPPPPL</sequence>
<accession>A0A2I0K0Q1</accession>